<accession>A0A8S0U834</accession>
<protein>
    <submittedName>
        <fullName evidence="2">Non-specific phospholipase C1</fullName>
    </submittedName>
</protein>
<dbReference type="Gene3D" id="3.40.720.10">
    <property type="entry name" value="Alkaline Phosphatase, subunit A"/>
    <property type="match status" value="1"/>
</dbReference>
<dbReference type="EMBL" id="CACTIH010007444">
    <property type="protein sequence ID" value="CAA3013610.1"/>
    <property type="molecule type" value="Genomic_DNA"/>
</dbReference>
<dbReference type="InterPro" id="IPR007312">
    <property type="entry name" value="Phosphoesterase"/>
</dbReference>
<organism evidence="2 3">
    <name type="scientific">Olea europaea subsp. europaea</name>
    <dbReference type="NCBI Taxonomy" id="158383"/>
    <lineage>
        <taxon>Eukaryota</taxon>
        <taxon>Viridiplantae</taxon>
        <taxon>Streptophyta</taxon>
        <taxon>Embryophyta</taxon>
        <taxon>Tracheophyta</taxon>
        <taxon>Spermatophyta</taxon>
        <taxon>Magnoliopsida</taxon>
        <taxon>eudicotyledons</taxon>
        <taxon>Gunneridae</taxon>
        <taxon>Pentapetalae</taxon>
        <taxon>asterids</taxon>
        <taxon>lamiids</taxon>
        <taxon>Lamiales</taxon>
        <taxon>Oleaceae</taxon>
        <taxon>Oleeae</taxon>
        <taxon>Olea</taxon>
    </lineage>
</organism>
<sequence>MKNPSFDHMLGWLKSSRPDINGLSGFEFNWVNAFDFGSTPIFGSNDMSSNPTLMNDFVQQAKAMGVDGLSKIVMSGFKLDLVPVYTELVNEFTVMDRWFASVPASTQPNRFYVHSATSHGASSNVRSDGAVLSRV</sequence>
<keyword evidence="3" id="KW-1185">Reference proteome</keyword>
<reference evidence="2 3" key="1">
    <citation type="submission" date="2019-12" db="EMBL/GenBank/DDBJ databases">
        <authorList>
            <person name="Alioto T."/>
            <person name="Alioto T."/>
            <person name="Gomez Garrido J."/>
        </authorList>
    </citation>
    <scope>NUCLEOTIDE SEQUENCE [LARGE SCALE GENOMIC DNA]</scope>
</reference>
<gene>
    <name evidence="2" type="ORF">OLEA9_A097003</name>
</gene>
<dbReference type="InterPro" id="IPR017850">
    <property type="entry name" value="Alkaline_phosphatase_core_sf"/>
</dbReference>
<dbReference type="Pfam" id="PF04185">
    <property type="entry name" value="Phosphoesterase"/>
    <property type="match status" value="1"/>
</dbReference>
<dbReference type="Gramene" id="OE9A097003T1">
    <property type="protein sequence ID" value="OE9A097003C1"/>
    <property type="gene ID" value="OE9A097003"/>
</dbReference>
<evidence type="ECO:0000256" key="1">
    <source>
        <dbReference type="ARBA" id="ARBA00022801"/>
    </source>
</evidence>
<dbReference type="Proteomes" id="UP000594638">
    <property type="component" value="Unassembled WGS sequence"/>
</dbReference>
<name>A0A8S0U834_OLEEU</name>
<dbReference type="PANTHER" id="PTHR31956:SF1">
    <property type="entry name" value="NON-SPECIFIC PHOSPHOLIPASE C1"/>
    <property type="match status" value="1"/>
</dbReference>
<evidence type="ECO:0000313" key="2">
    <source>
        <dbReference type="EMBL" id="CAA3013610.1"/>
    </source>
</evidence>
<dbReference type="GO" id="GO:0009395">
    <property type="term" value="P:phospholipid catabolic process"/>
    <property type="evidence" value="ECO:0007669"/>
    <property type="project" value="TreeGrafter"/>
</dbReference>
<dbReference type="OrthoDB" id="5135119at2759"/>
<proteinExistence type="predicted"/>
<keyword evidence="1" id="KW-0378">Hydrolase</keyword>
<dbReference type="GO" id="GO:0042578">
    <property type="term" value="F:phosphoric ester hydrolase activity"/>
    <property type="evidence" value="ECO:0007669"/>
    <property type="project" value="UniProtKB-ARBA"/>
</dbReference>
<comment type="caution">
    <text evidence="2">The sequence shown here is derived from an EMBL/GenBank/DDBJ whole genome shotgun (WGS) entry which is preliminary data.</text>
</comment>
<evidence type="ECO:0000313" key="3">
    <source>
        <dbReference type="Proteomes" id="UP000594638"/>
    </source>
</evidence>
<dbReference type="AlphaFoldDB" id="A0A8S0U834"/>
<dbReference type="PANTHER" id="PTHR31956">
    <property type="entry name" value="NON-SPECIFIC PHOSPHOLIPASE C4-RELATED"/>
    <property type="match status" value="1"/>
</dbReference>